<reference evidence="4 5" key="1">
    <citation type="submission" date="2017-06" db="EMBL/GenBank/DDBJ databases">
        <authorList>
            <person name="Kim H.J."/>
            <person name="Triplett B.A."/>
        </authorList>
    </citation>
    <scope>NUCLEOTIDE SEQUENCE [LARGE SCALE GENOMIC DNA]</scope>
    <source>
        <strain evidence="4 5">CGMCC 4.1858</strain>
    </source>
</reference>
<keyword evidence="1" id="KW-0560">Oxidoreductase</keyword>
<evidence type="ECO:0000313" key="5">
    <source>
        <dbReference type="Proteomes" id="UP000198280"/>
    </source>
</evidence>
<dbReference type="GO" id="GO:0016627">
    <property type="term" value="F:oxidoreductase activity, acting on the CH-CH group of donors"/>
    <property type="evidence" value="ECO:0007669"/>
    <property type="project" value="TreeGrafter"/>
</dbReference>
<dbReference type="Pfam" id="PF01243">
    <property type="entry name" value="PNPOx_N"/>
    <property type="match status" value="1"/>
</dbReference>
<evidence type="ECO:0000313" key="4">
    <source>
        <dbReference type="EMBL" id="SNS03681.1"/>
    </source>
</evidence>
<dbReference type="PANTHER" id="PTHR35176:SF4">
    <property type="entry name" value="PYRIDOXAMINE 5'-PHOSPHATE OXIDASE-RELATED FMN-BINDING"/>
    <property type="match status" value="1"/>
</dbReference>
<dbReference type="GO" id="GO:0070967">
    <property type="term" value="F:coenzyme F420 binding"/>
    <property type="evidence" value="ECO:0007669"/>
    <property type="project" value="TreeGrafter"/>
</dbReference>
<dbReference type="InterPro" id="IPR012349">
    <property type="entry name" value="Split_barrel_FMN-bd"/>
</dbReference>
<dbReference type="PANTHER" id="PTHR35176">
    <property type="entry name" value="HEME OXYGENASE HI_0854-RELATED"/>
    <property type="match status" value="1"/>
</dbReference>
<name>A0A239B804_9ACTN</name>
<feature type="region of interest" description="Disordered" evidence="2">
    <location>
        <begin position="1"/>
        <end position="26"/>
    </location>
</feature>
<dbReference type="InterPro" id="IPR011576">
    <property type="entry name" value="Pyridox_Oxase_N"/>
</dbReference>
<accession>A0A239B804</accession>
<evidence type="ECO:0000259" key="3">
    <source>
        <dbReference type="Pfam" id="PF01243"/>
    </source>
</evidence>
<organism evidence="4 5">
    <name type="scientific">Actinacidiphila glaucinigra</name>
    <dbReference type="NCBI Taxonomy" id="235986"/>
    <lineage>
        <taxon>Bacteria</taxon>
        <taxon>Bacillati</taxon>
        <taxon>Actinomycetota</taxon>
        <taxon>Actinomycetes</taxon>
        <taxon>Kitasatosporales</taxon>
        <taxon>Streptomycetaceae</taxon>
        <taxon>Actinacidiphila</taxon>
    </lineage>
</organism>
<feature type="compositionally biased region" description="Acidic residues" evidence="2">
    <location>
        <begin position="1"/>
        <end position="10"/>
    </location>
</feature>
<evidence type="ECO:0000256" key="2">
    <source>
        <dbReference type="SAM" id="MobiDB-lite"/>
    </source>
</evidence>
<dbReference type="Proteomes" id="UP000198280">
    <property type="component" value="Unassembled WGS sequence"/>
</dbReference>
<dbReference type="EMBL" id="FZOF01000002">
    <property type="protein sequence ID" value="SNS03681.1"/>
    <property type="molecule type" value="Genomic_DNA"/>
</dbReference>
<dbReference type="RefSeq" id="WP_089222559.1">
    <property type="nucleotide sequence ID" value="NZ_FZOF01000002.1"/>
</dbReference>
<evidence type="ECO:0000256" key="1">
    <source>
        <dbReference type="ARBA" id="ARBA00023002"/>
    </source>
</evidence>
<keyword evidence="5" id="KW-1185">Reference proteome</keyword>
<sequence>MAEEKEPEPELDARYSSAGATPTTWHDARGHLAGAEIYWLTTVRPDGRPHVTPLIGVWLDDALHFCTGADERKAGNLDRNPRVVLTTGNNALGEGLDIVLEGRAARVRSDKQLRRIAEAYESKYGSEWHFDVGDQVFVGGGHEALVYEVEPTTAFAYARGTTYSQTRWLF</sequence>
<feature type="domain" description="Pyridoxamine 5'-phosphate oxidase N-terminal" evidence="3">
    <location>
        <begin position="32"/>
        <end position="128"/>
    </location>
</feature>
<dbReference type="InterPro" id="IPR052019">
    <property type="entry name" value="F420H2_bilvrd_red/Heme_oxyg"/>
</dbReference>
<dbReference type="AlphaFoldDB" id="A0A239B804"/>
<protein>
    <submittedName>
        <fullName evidence="4">Pyridoxamine 5'-phosphate oxidase</fullName>
    </submittedName>
</protein>
<dbReference type="SUPFAM" id="SSF50475">
    <property type="entry name" value="FMN-binding split barrel"/>
    <property type="match status" value="1"/>
</dbReference>
<dbReference type="GO" id="GO:0005829">
    <property type="term" value="C:cytosol"/>
    <property type="evidence" value="ECO:0007669"/>
    <property type="project" value="TreeGrafter"/>
</dbReference>
<proteinExistence type="predicted"/>
<gene>
    <name evidence="4" type="ORF">SAMN05216252_102428</name>
</gene>
<dbReference type="Gene3D" id="2.30.110.10">
    <property type="entry name" value="Electron Transport, Fmn-binding Protein, Chain A"/>
    <property type="match status" value="1"/>
</dbReference>
<dbReference type="OrthoDB" id="157302at2"/>